<organism evidence="2 3">
    <name type="scientific">Anisodus acutangulus</name>
    <dbReference type="NCBI Taxonomy" id="402998"/>
    <lineage>
        <taxon>Eukaryota</taxon>
        <taxon>Viridiplantae</taxon>
        <taxon>Streptophyta</taxon>
        <taxon>Embryophyta</taxon>
        <taxon>Tracheophyta</taxon>
        <taxon>Spermatophyta</taxon>
        <taxon>Magnoliopsida</taxon>
        <taxon>eudicotyledons</taxon>
        <taxon>Gunneridae</taxon>
        <taxon>Pentapetalae</taxon>
        <taxon>asterids</taxon>
        <taxon>lamiids</taxon>
        <taxon>Solanales</taxon>
        <taxon>Solanaceae</taxon>
        <taxon>Solanoideae</taxon>
        <taxon>Hyoscyameae</taxon>
        <taxon>Anisodus</taxon>
    </lineage>
</organism>
<evidence type="ECO:0000313" key="2">
    <source>
        <dbReference type="EMBL" id="KAJ8539931.1"/>
    </source>
</evidence>
<gene>
    <name evidence="2" type="ORF">K7X08_026320</name>
</gene>
<keyword evidence="3" id="KW-1185">Reference proteome</keyword>
<feature type="compositionally biased region" description="Acidic residues" evidence="1">
    <location>
        <begin position="115"/>
        <end position="126"/>
    </location>
</feature>
<name>A0A9Q1LLM2_9SOLA</name>
<dbReference type="EMBL" id="JAJAGQ010000016">
    <property type="protein sequence ID" value="KAJ8539931.1"/>
    <property type="molecule type" value="Genomic_DNA"/>
</dbReference>
<accession>A0A9Q1LLM2</accession>
<comment type="caution">
    <text evidence="2">The sequence shown here is derived from an EMBL/GenBank/DDBJ whole genome shotgun (WGS) entry which is preliminary data.</text>
</comment>
<reference evidence="3" key="1">
    <citation type="journal article" date="2023" name="Proc. Natl. Acad. Sci. U.S.A.">
        <title>Genomic and structural basis for evolution of tropane alkaloid biosynthesis.</title>
        <authorList>
            <person name="Wanga Y.-J."/>
            <person name="Taina T."/>
            <person name="Yua J.-Y."/>
            <person name="Lia J."/>
            <person name="Xua B."/>
            <person name="Chenc J."/>
            <person name="D'Auriad J.C."/>
            <person name="Huanga J.-P."/>
            <person name="Huanga S.-X."/>
        </authorList>
    </citation>
    <scope>NUCLEOTIDE SEQUENCE [LARGE SCALE GENOMIC DNA]</scope>
    <source>
        <strain evidence="3">cv. KIB-2019</strain>
    </source>
</reference>
<dbReference type="AlphaFoldDB" id="A0A9Q1LLM2"/>
<evidence type="ECO:0000313" key="3">
    <source>
        <dbReference type="Proteomes" id="UP001152561"/>
    </source>
</evidence>
<feature type="region of interest" description="Disordered" evidence="1">
    <location>
        <begin position="31"/>
        <end position="137"/>
    </location>
</feature>
<dbReference type="Proteomes" id="UP001152561">
    <property type="component" value="Unassembled WGS sequence"/>
</dbReference>
<sequence length="137" mass="15066">MNQLQQGTLPVGANVNPKEQCLKQIMAVSLRNGRDLDAEEESAQSSRDMVPPVKVPIELDESDNLAETPTGPQGQPRPREKIVQIREGASKPPSTKKRKVTEVQGKGKAKKTVESESDADSSDDDDRPVWKSKFISE</sequence>
<protein>
    <submittedName>
        <fullName evidence="2">Uncharacterized protein</fullName>
    </submittedName>
</protein>
<proteinExistence type="predicted"/>
<dbReference type="OrthoDB" id="1223604at2759"/>
<evidence type="ECO:0000256" key="1">
    <source>
        <dbReference type="SAM" id="MobiDB-lite"/>
    </source>
</evidence>